<comment type="function">
    <text evidence="8">Catalyzes the condensation of pantoate with beta-alanine in an ATP-dependent reaction via a pantoyl-adenylate intermediate.</text>
</comment>
<dbReference type="PANTHER" id="PTHR21299:SF1">
    <property type="entry name" value="PANTOATE--BETA-ALANINE LIGASE"/>
    <property type="match status" value="1"/>
</dbReference>
<protein>
    <recommendedName>
        <fullName evidence="8">Pantothenate synthetase</fullName>
        <shortName evidence="8">PS</shortName>
        <ecNumber evidence="8">6.3.2.1</ecNumber>
    </recommendedName>
    <alternativeName>
        <fullName evidence="8">Pantoate--beta-alanine ligase</fullName>
    </alternativeName>
    <alternativeName>
        <fullName evidence="8">Pantoate-activating enzyme</fullName>
    </alternativeName>
</protein>
<dbReference type="FunFam" id="3.30.1300.10:FF:000001">
    <property type="entry name" value="Pantothenate synthetase"/>
    <property type="match status" value="1"/>
</dbReference>
<comment type="miscellaneous">
    <text evidence="8">The reaction proceeds by a bi uni uni bi ping pong mechanism.</text>
</comment>
<dbReference type="GO" id="GO:0005524">
    <property type="term" value="F:ATP binding"/>
    <property type="evidence" value="ECO:0007669"/>
    <property type="project" value="UniProtKB-KW"/>
</dbReference>
<evidence type="ECO:0000256" key="2">
    <source>
        <dbReference type="ARBA" id="ARBA00009256"/>
    </source>
</evidence>
<dbReference type="Pfam" id="PF02569">
    <property type="entry name" value="Pantoate_ligase"/>
    <property type="match status" value="1"/>
</dbReference>
<comment type="catalytic activity">
    <reaction evidence="7 8">
        <text>(R)-pantoate + beta-alanine + ATP = (R)-pantothenate + AMP + diphosphate + H(+)</text>
        <dbReference type="Rhea" id="RHEA:10912"/>
        <dbReference type="ChEBI" id="CHEBI:15378"/>
        <dbReference type="ChEBI" id="CHEBI:15980"/>
        <dbReference type="ChEBI" id="CHEBI:29032"/>
        <dbReference type="ChEBI" id="CHEBI:30616"/>
        <dbReference type="ChEBI" id="CHEBI:33019"/>
        <dbReference type="ChEBI" id="CHEBI:57966"/>
        <dbReference type="ChEBI" id="CHEBI:456215"/>
        <dbReference type="EC" id="6.3.2.1"/>
    </reaction>
</comment>
<dbReference type="CDD" id="cd00560">
    <property type="entry name" value="PanC"/>
    <property type="match status" value="1"/>
</dbReference>
<dbReference type="Gene3D" id="3.30.1300.10">
    <property type="entry name" value="Pantoate-beta-alanine ligase, C-terminal domain"/>
    <property type="match status" value="1"/>
</dbReference>
<evidence type="ECO:0000256" key="8">
    <source>
        <dbReference type="HAMAP-Rule" id="MF_00158"/>
    </source>
</evidence>
<comment type="pathway">
    <text evidence="1 8">Cofactor biosynthesis; (R)-pantothenate biosynthesis; (R)-pantothenate from (R)-pantoate and beta-alanine: step 1/1.</text>
</comment>
<evidence type="ECO:0000256" key="9">
    <source>
        <dbReference type="SAM" id="Coils"/>
    </source>
</evidence>
<evidence type="ECO:0000256" key="6">
    <source>
        <dbReference type="ARBA" id="ARBA00022840"/>
    </source>
</evidence>
<keyword evidence="9" id="KW-0175">Coiled coil</keyword>
<keyword evidence="3 8" id="KW-0436">Ligase</keyword>
<feature type="binding site" evidence="8">
    <location>
        <position position="196"/>
    </location>
    <ligand>
        <name>ATP</name>
        <dbReference type="ChEBI" id="CHEBI:30616"/>
    </ligand>
</feature>
<keyword evidence="11" id="KW-1185">Reference proteome</keyword>
<evidence type="ECO:0000256" key="7">
    <source>
        <dbReference type="ARBA" id="ARBA00048258"/>
    </source>
</evidence>
<accession>A0A7V8V454</accession>
<comment type="subunit">
    <text evidence="8">Homodimer.</text>
</comment>
<dbReference type="InterPro" id="IPR003721">
    <property type="entry name" value="Pantoate_ligase"/>
</dbReference>
<reference evidence="10 11" key="1">
    <citation type="submission" date="2020-05" db="EMBL/GenBank/DDBJ databases">
        <title>Bremerella alba sp. nov., a novel planctomycete isolated from the surface of the macroalga Fucus spiralis.</title>
        <authorList>
            <person name="Godinho O."/>
            <person name="Botelho R."/>
            <person name="Albuquerque L."/>
            <person name="Wiegand S."/>
            <person name="Da Costa M.S."/>
            <person name="Lobo-Da-Cunha A."/>
            <person name="Jogler C."/>
            <person name="Lage O.M."/>
        </authorList>
    </citation>
    <scope>NUCLEOTIDE SEQUENCE [LARGE SCALE GENOMIC DNA]</scope>
    <source>
        <strain evidence="10 11">FF15</strain>
    </source>
</reference>
<dbReference type="Proteomes" id="UP000551616">
    <property type="component" value="Unassembled WGS sequence"/>
</dbReference>
<dbReference type="PANTHER" id="PTHR21299">
    <property type="entry name" value="CYTIDYLATE KINASE/PANTOATE-BETA-ALANINE LIGASE"/>
    <property type="match status" value="1"/>
</dbReference>
<comment type="similarity">
    <text evidence="2 8">Belongs to the pantothenate synthetase family.</text>
</comment>
<dbReference type="SUPFAM" id="SSF52374">
    <property type="entry name" value="Nucleotidylyl transferase"/>
    <property type="match status" value="1"/>
</dbReference>
<name>A0A7V8V454_9BACT</name>
<dbReference type="Gene3D" id="3.40.50.620">
    <property type="entry name" value="HUPs"/>
    <property type="match status" value="1"/>
</dbReference>
<evidence type="ECO:0000313" key="11">
    <source>
        <dbReference type="Proteomes" id="UP000551616"/>
    </source>
</evidence>
<dbReference type="GO" id="GO:0005829">
    <property type="term" value="C:cytosol"/>
    <property type="evidence" value="ECO:0007669"/>
    <property type="project" value="TreeGrafter"/>
</dbReference>
<dbReference type="EMBL" id="JABRWO010000004">
    <property type="protein sequence ID" value="MBA2114588.1"/>
    <property type="molecule type" value="Genomic_DNA"/>
</dbReference>
<gene>
    <name evidence="8 10" type="primary">panC</name>
    <name evidence="10" type="ORF">HOV93_17540</name>
</gene>
<evidence type="ECO:0000313" key="10">
    <source>
        <dbReference type="EMBL" id="MBA2114588.1"/>
    </source>
</evidence>
<proteinExistence type="inferred from homology"/>
<evidence type="ECO:0000256" key="1">
    <source>
        <dbReference type="ARBA" id="ARBA00004990"/>
    </source>
</evidence>
<dbReference type="GO" id="GO:0015940">
    <property type="term" value="P:pantothenate biosynthetic process"/>
    <property type="evidence" value="ECO:0007669"/>
    <property type="project" value="UniProtKB-UniRule"/>
</dbReference>
<feature type="binding site" evidence="8">
    <location>
        <begin position="204"/>
        <end position="207"/>
    </location>
    <ligand>
        <name>ATP</name>
        <dbReference type="ChEBI" id="CHEBI:30616"/>
    </ligand>
</feature>
<keyword evidence="5 8" id="KW-0547">Nucleotide-binding</keyword>
<evidence type="ECO:0000256" key="4">
    <source>
        <dbReference type="ARBA" id="ARBA00022655"/>
    </source>
</evidence>
<feature type="active site" description="Proton donor" evidence="8">
    <location>
        <position position="57"/>
    </location>
</feature>
<dbReference type="GO" id="GO:0004592">
    <property type="term" value="F:pantoate-beta-alanine ligase activity"/>
    <property type="evidence" value="ECO:0007669"/>
    <property type="project" value="UniProtKB-UniRule"/>
</dbReference>
<keyword evidence="4 8" id="KW-0566">Pantothenate biosynthesis</keyword>
<dbReference type="UniPathway" id="UPA00028">
    <property type="reaction ID" value="UER00005"/>
</dbReference>
<evidence type="ECO:0000256" key="5">
    <source>
        <dbReference type="ARBA" id="ARBA00022741"/>
    </source>
</evidence>
<dbReference type="InterPro" id="IPR014729">
    <property type="entry name" value="Rossmann-like_a/b/a_fold"/>
</dbReference>
<sequence>MGVTLAVLYVFLACWPMTFPPRVFYDPASFRDEIRQAQADGKRVGLVPTMGALHQGHLSLVAESQKSCDLTVVTIFVNPTQFAPGEDFAKYPRTLEADLKLLSAFDPVWVLVPEVDAMYPPGNTTVVQAPEIAQSLEGAFRPSHFDGVATIVLKLFQAAPADMAFFGQKDFQQVRVIEEMVRDLIVPIEIVRCPIIREANGLAMSSRNRYLSPEEREIALSISRSLEEASQQIKEGETNAQSLRDKIEQTLRDAGFREIDYVSIACPRTLKSVETIEGDVVILVAAKVGSTRLIDNILVSSPVSS</sequence>
<keyword evidence="8" id="KW-0963">Cytoplasm</keyword>
<dbReference type="EC" id="6.3.2.1" evidence="8"/>
<dbReference type="InterPro" id="IPR042176">
    <property type="entry name" value="Pantoate_ligase_C"/>
</dbReference>
<comment type="subcellular location">
    <subcellularLocation>
        <location evidence="8">Cytoplasm</location>
    </subcellularLocation>
</comment>
<feature type="coiled-coil region" evidence="9">
    <location>
        <begin position="226"/>
        <end position="253"/>
    </location>
</feature>
<keyword evidence="6 8" id="KW-0067">ATP-binding</keyword>
<feature type="binding site" evidence="8">
    <location>
        <position position="81"/>
    </location>
    <ligand>
        <name>beta-alanine</name>
        <dbReference type="ChEBI" id="CHEBI:57966"/>
    </ligand>
</feature>
<evidence type="ECO:0000256" key="3">
    <source>
        <dbReference type="ARBA" id="ARBA00022598"/>
    </source>
</evidence>
<dbReference type="HAMAP" id="MF_00158">
    <property type="entry name" value="PanC"/>
    <property type="match status" value="1"/>
</dbReference>
<dbReference type="NCBIfam" id="TIGR00018">
    <property type="entry name" value="panC"/>
    <property type="match status" value="1"/>
</dbReference>
<organism evidence="10 11">
    <name type="scientific">Bremerella alba</name>
    <dbReference type="NCBI Taxonomy" id="980252"/>
    <lineage>
        <taxon>Bacteria</taxon>
        <taxon>Pseudomonadati</taxon>
        <taxon>Planctomycetota</taxon>
        <taxon>Planctomycetia</taxon>
        <taxon>Pirellulales</taxon>
        <taxon>Pirellulaceae</taxon>
        <taxon>Bremerella</taxon>
    </lineage>
</organism>
<dbReference type="AlphaFoldDB" id="A0A7V8V454"/>
<feature type="binding site" evidence="8">
    <location>
        <begin position="167"/>
        <end position="170"/>
    </location>
    <ligand>
        <name>ATP</name>
        <dbReference type="ChEBI" id="CHEBI:30616"/>
    </ligand>
</feature>
<feature type="binding site" evidence="8">
    <location>
        <position position="173"/>
    </location>
    <ligand>
        <name>(R)-pantoate</name>
        <dbReference type="ChEBI" id="CHEBI:15980"/>
    </ligand>
</feature>
<feature type="binding site" evidence="8">
    <location>
        <position position="81"/>
    </location>
    <ligand>
        <name>(R)-pantoate</name>
        <dbReference type="ChEBI" id="CHEBI:15980"/>
    </ligand>
</feature>
<feature type="binding site" evidence="8">
    <location>
        <begin position="50"/>
        <end position="57"/>
    </location>
    <ligand>
        <name>ATP</name>
        <dbReference type="ChEBI" id="CHEBI:30616"/>
    </ligand>
</feature>
<comment type="caution">
    <text evidence="10">The sequence shown here is derived from an EMBL/GenBank/DDBJ whole genome shotgun (WGS) entry which is preliminary data.</text>
</comment>